<accession>A0A6N7XNB9</accession>
<evidence type="ECO:0000313" key="2">
    <source>
        <dbReference type="EMBL" id="MSU02302.1"/>
    </source>
</evidence>
<dbReference type="PANTHER" id="PTHR35867">
    <property type="entry name" value="PROTEIN RSEC"/>
    <property type="match status" value="1"/>
</dbReference>
<feature type="transmembrane region" description="Helical" evidence="1">
    <location>
        <begin position="103"/>
        <end position="122"/>
    </location>
</feature>
<dbReference type="EMBL" id="VUNQ01000029">
    <property type="protein sequence ID" value="MSU02302.1"/>
    <property type="molecule type" value="Genomic_DNA"/>
</dbReference>
<keyword evidence="3" id="KW-1185">Reference proteome</keyword>
<dbReference type="InterPro" id="IPR026268">
    <property type="entry name" value="RseC"/>
</dbReference>
<keyword evidence="1" id="KW-1133">Transmembrane helix</keyword>
<dbReference type="PANTHER" id="PTHR35867:SF1">
    <property type="entry name" value="PROTEIN RSEC"/>
    <property type="match status" value="1"/>
</dbReference>
<dbReference type="PIRSF" id="PIRSF004923">
    <property type="entry name" value="RseC"/>
    <property type="match status" value="1"/>
</dbReference>
<gene>
    <name evidence="2" type="ORF">FYJ83_12545</name>
</gene>
<organism evidence="2 3">
    <name type="scientific">Tissierella pigra</name>
    <dbReference type="NCBI Taxonomy" id="2607614"/>
    <lineage>
        <taxon>Bacteria</taxon>
        <taxon>Bacillati</taxon>
        <taxon>Bacillota</taxon>
        <taxon>Tissierellia</taxon>
        <taxon>Tissierellales</taxon>
        <taxon>Tissierellaceae</taxon>
        <taxon>Tissierella</taxon>
    </lineage>
</organism>
<evidence type="ECO:0000313" key="3">
    <source>
        <dbReference type="Proteomes" id="UP000469523"/>
    </source>
</evidence>
<dbReference type="AlphaFoldDB" id="A0A6N7XNB9"/>
<dbReference type="InterPro" id="IPR007359">
    <property type="entry name" value="SigmaE_reg_RseC_MucC"/>
</dbReference>
<keyword evidence="1" id="KW-0812">Transmembrane</keyword>
<evidence type="ECO:0000256" key="1">
    <source>
        <dbReference type="SAM" id="Phobius"/>
    </source>
</evidence>
<name>A0A6N7XNB9_9FIRM</name>
<comment type="caution">
    <text evidence="2">The sequence shown here is derived from an EMBL/GenBank/DDBJ whole genome shotgun (WGS) entry which is preliminary data.</text>
</comment>
<keyword evidence="1" id="KW-0472">Membrane</keyword>
<dbReference type="Pfam" id="PF04246">
    <property type="entry name" value="RseC_MucC"/>
    <property type="match status" value="1"/>
</dbReference>
<feature type="transmembrane region" description="Helical" evidence="1">
    <location>
        <begin position="72"/>
        <end position="91"/>
    </location>
</feature>
<dbReference type="RefSeq" id="WP_154441032.1">
    <property type="nucleotide sequence ID" value="NZ_JAHLPJ010000001.1"/>
</dbReference>
<proteinExistence type="predicted"/>
<reference evidence="2 3" key="1">
    <citation type="submission" date="2019-09" db="EMBL/GenBank/DDBJ databases">
        <title>In-depth cultivation of the pig gut microbiome towards novel bacterial diversity and tailored functional studies.</title>
        <authorList>
            <person name="Wylensek D."/>
            <person name="Hitch T.C.A."/>
            <person name="Clavel T."/>
        </authorList>
    </citation>
    <scope>NUCLEOTIDE SEQUENCE [LARGE SCALE GENOMIC DNA]</scope>
    <source>
        <strain evidence="2 3">WCA3-693-APC-4?</strain>
    </source>
</reference>
<dbReference type="Proteomes" id="UP000469523">
    <property type="component" value="Unassembled WGS sequence"/>
</dbReference>
<protein>
    <submittedName>
        <fullName evidence="2">SoxR reducing system RseC family protein</fullName>
    </submittedName>
</protein>
<sequence>MDQVGLVRKVLNGEAEVEVRRISGCGENCKGCGGGCNVPSHVVILPNNINAEVGDFVEIQGETKNILKYTMIIYMIPFAFLIIGISLSMKILKNMSISSYEPLSFFIGLIFLAFGYLVVKFIDKKVGKKEENIIKMTRII</sequence>